<organism evidence="5 6">
    <name type="scientific">Catenuloplanes nepalensis</name>
    <dbReference type="NCBI Taxonomy" id="587533"/>
    <lineage>
        <taxon>Bacteria</taxon>
        <taxon>Bacillati</taxon>
        <taxon>Actinomycetota</taxon>
        <taxon>Actinomycetes</taxon>
        <taxon>Micromonosporales</taxon>
        <taxon>Micromonosporaceae</taxon>
        <taxon>Catenuloplanes</taxon>
    </lineage>
</organism>
<dbReference type="Gene3D" id="1.10.10.60">
    <property type="entry name" value="Homeodomain-like"/>
    <property type="match status" value="1"/>
</dbReference>
<comment type="caution">
    <text evidence="5">The sequence shown here is derived from an EMBL/GenBank/DDBJ whole genome shotgun (WGS) entry which is preliminary data.</text>
</comment>
<accession>A0ABT9MY54</accession>
<dbReference type="PANTHER" id="PTHR47894">
    <property type="entry name" value="HTH-TYPE TRANSCRIPTIONAL REGULATOR GADX"/>
    <property type="match status" value="1"/>
</dbReference>
<dbReference type="RefSeq" id="WP_306832875.1">
    <property type="nucleotide sequence ID" value="NZ_JAUSRA010000001.1"/>
</dbReference>
<evidence type="ECO:0000256" key="2">
    <source>
        <dbReference type="ARBA" id="ARBA00023125"/>
    </source>
</evidence>
<keyword evidence="3" id="KW-0804">Transcription</keyword>
<keyword evidence="6" id="KW-1185">Reference proteome</keyword>
<evidence type="ECO:0000256" key="3">
    <source>
        <dbReference type="ARBA" id="ARBA00023163"/>
    </source>
</evidence>
<evidence type="ECO:0000259" key="4">
    <source>
        <dbReference type="PROSITE" id="PS01124"/>
    </source>
</evidence>
<dbReference type="Pfam" id="PF12833">
    <property type="entry name" value="HTH_18"/>
    <property type="match status" value="1"/>
</dbReference>
<reference evidence="5 6" key="1">
    <citation type="submission" date="2023-07" db="EMBL/GenBank/DDBJ databases">
        <title>Sequencing the genomes of 1000 actinobacteria strains.</title>
        <authorList>
            <person name="Klenk H.-P."/>
        </authorList>
    </citation>
    <scope>NUCLEOTIDE SEQUENCE [LARGE SCALE GENOMIC DNA]</scope>
    <source>
        <strain evidence="5 6">DSM 44710</strain>
    </source>
</reference>
<dbReference type="EMBL" id="JAUSRA010000001">
    <property type="protein sequence ID" value="MDP9796360.1"/>
    <property type="molecule type" value="Genomic_DNA"/>
</dbReference>
<dbReference type="SUPFAM" id="SSF46689">
    <property type="entry name" value="Homeodomain-like"/>
    <property type="match status" value="1"/>
</dbReference>
<gene>
    <name evidence="5" type="ORF">J2S43_004872</name>
</gene>
<evidence type="ECO:0000256" key="1">
    <source>
        <dbReference type="ARBA" id="ARBA00023015"/>
    </source>
</evidence>
<dbReference type="Pfam" id="PF12625">
    <property type="entry name" value="Arabinose_bd"/>
    <property type="match status" value="1"/>
</dbReference>
<evidence type="ECO:0000313" key="6">
    <source>
        <dbReference type="Proteomes" id="UP001240984"/>
    </source>
</evidence>
<feature type="domain" description="HTH araC/xylS-type" evidence="4">
    <location>
        <begin position="230"/>
        <end position="328"/>
    </location>
</feature>
<dbReference type="InterPro" id="IPR018060">
    <property type="entry name" value="HTH_AraC"/>
</dbReference>
<dbReference type="Proteomes" id="UP001240984">
    <property type="component" value="Unassembled WGS sequence"/>
</dbReference>
<name>A0ABT9MY54_9ACTN</name>
<keyword evidence="1" id="KW-0805">Transcription regulation</keyword>
<dbReference type="InterPro" id="IPR032687">
    <property type="entry name" value="AraC-type_N"/>
</dbReference>
<keyword evidence="2" id="KW-0238">DNA-binding</keyword>
<dbReference type="SMART" id="SM00342">
    <property type="entry name" value="HTH_ARAC"/>
    <property type="match status" value="1"/>
</dbReference>
<dbReference type="PROSITE" id="PS01124">
    <property type="entry name" value="HTH_ARAC_FAMILY_2"/>
    <property type="match status" value="1"/>
</dbReference>
<dbReference type="PANTHER" id="PTHR47894:SF1">
    <property type="entry name" value="HTH-TYPE TRANSCRIPTIONAL REGULATOR VQSM"/>
    <property type="match status" value="1"/>
</dbReference>
<sequence>MSPTGFTLSPAIAVMFADLGIPAGPVLRAAGLPGDLFVHGPVTLTPEQFYRCWTAMEEASGDPAFAVRAAGRMSTETFHPPIFAALCSPHLRRAAERIAVHKRLIGPQRVLIGRGDELHLTMRWPADPVPPPGLRAYELAIWVALARLATRAQVVPTRFATPDPPAGAVAEAWRDFLGVPFQRADDAVVVFAAQDARRPFLTENTEMWRIFEPDLRRRLADLERAESTAARVRAALIELLPAGEGTATGVARRLALSGRTLQRRLAAEDTTFQGVLDATRHALARSYLDRPDISVTEIAFLLGYDDPGSFYRAFRSWSGTTPHRSRALP</sequence>
<evidence type="ECO:0000313" key="5">
    <source>
        <dbReference type="EMBL" id="MDP9796360.1"/>
    </source>
</evidence>
<dbReference type="InterPro" id="IPR009057">
    <property type="entry name" value="Homeodomain-like_sf"/>
</dbReference>
<protein>
    <submittedName>
        <fullName evidence="5">AraC-like DNA-binding protein</fullName>
    </submittedName>
</protein>
<proteinExistence type="predicted"/>